<keyword evidence="5 12" id="KW-0808">Transferase</keyword>
<feature type="compositionally biased region" description="Basic residues" evidence="13">
    <location>
        <begin position="10"/>
        <end position="19"/>
    </location>
</feature>
<name>A0A2U1V5M7_9PROT</name>
<dbReference type="InterPro" id="IPR043130">
    <property type="entry name" value="CDP-OH_PTrfase_TM_dom"/>
</dbReference>
<dbReference type="Gene3D" id="1.20.120.1760">
    <property type="match status" value="1"/>
</dbReference>
<feature type="transmembrane region" description="Helical" evidence="14">
    <location>
        <begin position="275"/>
        <end position="294"/>
    </location>
</feature>
<dbReference type="PROSITE" id="PS00379">
    <property type="entry name" value="CDP_ALCOHOL_P_TRANSF"/>
    <property type="match status" value="1"/>
</dbReference>
<dbReference type="OrthoDB" id="9796672at2"/>
<evidence type="ECO:0000256" key="7">
    <source>
        <dbReference type="ARBA" id="ARBA00022989"/>
    </source>
</evidence>
<dbReference type="GO" id="GO:0016020">
    <property type="term" value="C:membrane"/>
    <property type="evidence" value="ECO:0007669"/>
    <property type="project" value="UniProtKB-SubCell"/>
</dbReference>
<evidence type="ECO:0000256" key="6">
    <source>
        <dbReference type="ARBA" id="ARBA00022692"/>
    </source>
</evidence>
<proteinExistence type="inferred from homology"/>
<comment type="similarity">
    <text evidence="3 12">Belongs to the CDP-alcohol phosphatidyltransferase class-I family.</text>
</comment>
<dbReference type="GO" id="GO:0046474">
    <property type="term" value="P:glycerophospholipid biosynthetic process"/>
    <property type="evidence" value="ECO:0007669"/>
    <property type="project" value="TreeGrafter"/>
</dbReference>
<feature type="compositionally biased region" description="Pro residues" evidence="13">
    <location>
        <begin position="106"/>
        <end position="119"/>
    </location>
</feature>
<sequence>MAPGCASACGKRRSRRCRRCPPPASPWCRPPRRRPAPTPRRRPALTARRRPAPTPPGRPTPSPPRWRPGRWRRRCAPAPRPPPRRPRRAARAPPPDPGKSALPAGSEPPRPPGRPPAPAPAGTFTLPNLITLARLCMVPATIWLIIHGRLDIAFFVFVAAGVSDALDGWLARRQGSHSTLGAMLDPVADKALLICTYVSLAIIGVLPDWLALLVVFRDLLIMGGVALFTLLGAPPPIQPLRISKANTVAQIALAALALLLAGFGLRGAWLLDATIALVACTTVLSGLAYVAPLLRRGGAGGGAGDGTGDGTGGGTPG</sequence>
<organism evidence="15 16">
    <name type="scientific">Teichococcus aestuarii</name>
    <dbReference type="NCBI Taxonomy" id="568898"/>
    <lineage>
        <taxon>Bacteria</taxon>
        <taxon>Pseudomonadati</taxon>
        <taxon>Pseudomonadota</taxon>
        <taxon>Alphaproteobacteria</taxon>
        <taxon>Acetobacterales</taxon>
        <taxon>Roseomonadaceae</taxon>
        <taxon>Roseomonas</taxon>
    </lineage>
</organism>
<keyword evidence="9 14" id="KW-0472">Membrane</keyword>
<evidence type="ECO:0000256" key="3">
    <source>
        <dbReference type="ARBA" id="ARBA00010441"/>
    </source>
</evidence>
<evidence type="ECO:0000256" key="13">
    <source>
        <dbReference type="SAM" id="MobiDB-lite"/>
    </source>
</evidence>
<evidence type="ECO:0000313" key="15">
    <source>
        <dbReference type="EMBL" id="PWC29220.1"/>
    </source>
</evidence>
<feature type="compositionally biased region" description="Pro residues" evidence="13">
    <location>
        <begin position="52"/>
        <end position="66"/>
    </location>
</feature>
<feature type="transmembrane region" description="Helical" evidence="14">
    <location>
        <begin position="219"/>
        <end position="237"/>
    </location>
</feature>
<keyword evidence="11" id="KW-1208">Phospholipid metabolism</keyword>
<evidence type="ECO:0000256" key="14">
    <source>
        <dbReference type="SAM" id="Phobius"/>
    </source>
</evidence>
<protein>
    <recommendedName>
        <fullName evidence="17">CDP-alcohol phosphatidyltransferase</fullName>
    </recommendedName>
</protein>
<dbReference type="InterPro" id="IPR000462">
    <property type="entry name" value="CDP-OH_P_trans"/>
</dbReference>
<evidence type="ECO:0000256" key="9">
    <source>
        <dbReference type="ARBA" id="ARBA00023136"/>
    </source>
</evidence>
<comment type="caution">
    <text evidence="15">The sequence shown here is derived from an EMBL/GenBank/DDBJ whole genome shotgun (WGS) entry which is preliminary data.</text>
</comment>
<evidence type="ECO:0000256" key="10">
    <source>
        <dbReference type="ARBA" id="ARBA00023209"/>
    </source>
</evidence>
<evidence type="ECO:0000256" key="4">
    <source>
        <dbReference type="ARBA" id="ARBA00022516"/>
    </source>
</evidence>
<dbReference type="PANTHER" id="PTHR14269:SF62">
    <property type="entry name" value="CDP-DIACYLGLYCEROL--GLYCEROL-3-PHOSPHATE 3-PHOSPHATIDYLTRANSFERASE 1, CHLOROPLASTIC"/>
    <property type="match status" value="1"/>
</dbReference>
<dbReference type="PRINTS" id="PR01217">
    <property type="entry name" value="PRICHEXTENSN"/>
</dbReference>
<dbReference type="EMBL" id="PDOA01000004">
    <property type="protein sequence ID" value="PWC29220.1"/>
    <property type="molecule type" value="Genomic_DNA"/>
</dbReference>
<evidence type="ECO:0000256" key="11">
    <source>
        <dbReference type="ARBA" id="ARBA00023264"/>
    </source>
</evidence>
<dbReference type="Pfam" id="PF01066">
    <property type="entry name" value="CDP-OH_P_transf"/>
    <property type="match status" value="1"/>
</dbReference>
<feature type="compositionally biased region" description="Pro residues" evidence="13">
    <location>
        <begin position="20"/>
        <end position="29"/>
    </location>
</feature>
<feature type="transmembrane region" description="Helical" evidence="14">
    <location>
        <begin position="249"/>
        <end position="269"/>
    </location>
</feature>
<keyword evidence="6 14" id="KW-0812">Transmembrane</keyword>
<keyword evidence="16" id="KW-1185">Reference proteome</keyword>
<evidence type="ECO:0000256" key="8">
    <source>
        <dbReference type="ARBA" id="ARBA00023098"/>
    </source>
</evidence>
<dbReference type="PANTHER" id="PTHR14269">
    <property type="entry name" value="CDP-DIACYLGLYCEROL--GLYCEROL-3-PHOSPHATE 3-PHOSPHATIDYLTRANSFERASE-RELATED"/>
    <property type="match status" value="1"/>
</dbReference>
<evidence type="ECO:0008006" key="17">
    <source>
        <dbReference type="Google" id="ProtNLM"/>
    </source>
</evidence>
<reference evidence="16" key="1">
    <citation type="submission" date="2017-10" db="EMBL/GenBank/DDBJ databases">
        <authorList>
            <person name="Toshchakov S.V."/>
            <person name="Goeva M.A."/>
        </authorList>
    </citation>
    <scope>NUCLEOTIDE SEQUENCE [LARGE SCALE GENOMIC DNA]</scope>
    <source>
        <strain evidence="16">JR1/69-1-13</strain>
    </source>
</reference>
<dbReference type="AlphaFoldDB" id="A0A2U1V5M7"/>
<evidence type="ECO:0000313" key="16">
    <source>
        <dbReference type="Proteomes" id="UP000245048"/>
    </source>
</evidence>
<evidence type="ECO:0000256" key="5">
    <source>
        <dbReference type="ARBA" id="ARBA00022679"/>
    </source>
</evidence>
<dbReference type="InterPro" id="IPR048254">
    <property type="entry name" value="CDP_ALCOHOL_P_TRANSF_CS"/>
</dbReference>
<gene>
    <name evidence="15" type="ORF">CR165_08585</name>
</gene>
<dbReference type="Proteomes" id="UP000245048">
    <property type="component" value="Unassembled WGS sequence"/>
</dbReference>
<dbReference type="InterPro" id="IPR050324">
    <property type="entry name" value="CDP-alcohol_PTase-I"/>
</dbReference>
<evidence type="ECO:0000256" key="2">
    <source>
        <dbReference type="ARBA" id="ARBA00005189"/>
    </source>
</evidence>
<feature type="compositionally biased region" description="Basic residues" evidence="13">
    <location>
        <begin position="30"/>
        <end position="51"/>
    </location>
</feature>
<accession>A0A2U1V5M7</accession>
<keyword evidence="7 14" id="KW-1133">Transmembrane helix</keyword>
<keyword evidence="8" id="KW-0443">Lipid metabolism</keyword>
<keyword evidence="4" id="KW-0444">Lipid biosynthesis</keyword>
<comment type="subcellular location">
    <subcellularLocation>
        <location evidence="1">Membrane</location>
        <topology evidence="1">Multi-pass membrane protein</topology>
    </subcellularLocation>
</comment>
<evidence type="ECO:0000256" key="1">
    <source>
        <dbReference type="ARBA" id="ARBA00004141"/>
    </source>
</evidence>
<evidence type="ECO:0000256" key="12">
    <source>
        <dbReference type="RuleBase" id="RU003750"/>
    </source>
</evidence>
<dbReference type="GO" id="GO:0016780">
    <property type="term" value="F:phosphotransferase activity, for other substituted phosphate groups"/>
    <property type="evidence" value="ECO:0007669"/>
    <property type="project" value="InterPro"/>
</dbReference>
<feature type="region of interest" description="Disordered" evidence="13">
    <location>
        <begin position="1"/>
        <end position="120"/>
    </location>
</feature>
<keyword evidence="10" id="KW-0594">Phospholipid biosynthesis</keyword>
<feature type="transmembrane region" description="Helical" evidence="14">
    <location>
        <begin position="191"/>
        <end position="213"/>
    </location>
</feature>
<comment type="pathway">
    <text evidence="2">Lipid metabolism.</text>
</comment>